<evidence type="ECO:0000313" key="2">
    <source>
        <dbReference type="EMBL" id="MDI9257823.1"/>
    </source>
</evidence>
<gene>
    <name evidence="2" type="ORF">QHT84_10405</name>
</gene>
<feature type="signal peptide" evidence="1">
    <location>
        <begin position="1"/>
        <end position="18"/>
    </location>
</feature>
<comment type="caution">
    <text evidence="2">The sequence shown here is derived from an EMBL/GenBank/DDBJ whole genome shotgun (WGS) entry which is preliminary data.</text>
</comment>
<sequence>MKKLISLSFLFFVLAAQAQIKVTKTDVKPVLIGKVGTPTLSTVEITKTGELVTFTYQNNNKPQIAEFKTFSFKDVDGALEGFYTVINEGFTTLPKEDIVIELPNETVSLQYTKAMNIASVKMKVTYTNGQEGGVTVWLTKRQIDKLFNKL</sequence>
<evidence type="ECO:0008006" key="4">
    <source>
        <dbReference type="Google" id="ProtNLM"/>
    </source>
</evidence>
<name>A0ABT6XS34_9FLAO</name>
<keyword evidence="1" id="KW-0732">Signal</keyword>
<dbReference type="RefSeq" id="WP_283239498.1">
    <property type="nucleotide sequence ID" value="NZ_JASGBP010000006.1"/>
</dbReference>
<evidence type="ECO:0000313" key="3">
    <source>
        <dbReference type="Proteomes" id="UP001230035"/>
    </source>
</evidence>
<proteinExistence type="predicted"/>
<dbReference type="EMBL" id="JASGBP010000006">
    <property type="protein sequence ID" value="MDI9257823.1"/>
    <property type="molecule type" value="Genomic_DNA"/>
</dbReference>
<accession>A0ABT6XS34</accession>
<evidence type="ECO:0000256" key="1">
    <source>
        <dbReference type="SAM" id="SignalP"/>
    </source>
</evidence>
<dbReference type="Proteomes" id="UP001230035">
    <property type="component" value="Unassembled WGS sequence"/>
</dbReference>
<keyword evidence="3" id="KW-1185">Reference proteome</keyword>
<feature type="chain" id="PRO_5046155434" description="DUF4251 domain-containing protein" evidence="1">
    <location>
        <begin position="19"/>
        <end position="150"/>
    </location>
</feature>
<protein>
    <recommendedName>
        <fullName evidence="4">DUF4251 domain-containing protein</fullName>
    </recommendedName>
</protein>
<organism evidence="2 3">
    <name type="scientific">Flavobacterium sedimenticola</name>
    <dbReference type="NCBI Taxonomy" id="3043286"/>
    <lineage>
        <taxon>Bacteria</taxon>
        <taxon>Pseudomonadati</taxon>
        <taxon>Bacteroidota</taxon>
        <taxon>Flavobacteriia</taxon>
        <taxon>Flavobacteriales</taxon>
        <taxon>Flavobacteriaceae</taxon>
        <taxon>Flavobacterium</taxon>
    </lineage>
</organism>
<reference evidence="2 3" key="1">
    <citation type="submission" date="2023-05" db="EMBL/GenBank/DDBJ databases">
        <title>Flavobacterium sedimenti sp. nov., isolated from the sediment.</title>
        <authorList>
            <person name="Wu N."/>
        </authorList>
    </citation>
    <scope>NUCLEOTIDE SEQUENCE [LARGE SCALE GENOMIC DNA]</scope>
    <source>
        <strain evidence="2 3">YZ-48</strain>
    </source>
</reference>